<organism evidence="1 2">
    <name type="scientific">Desulfolithobacter dissulfuricans</name>
    <dbReference type="NCBI Taxonomy" id="2795293"/>
    <lineage>
        <taxon>Bacteria</taxon>
        <taxon>Pseudomonadati</taxon>
        <taxon>Thermodesulfobacteriota</taxon>
        <taxon>Desulfobulbia</taxon>
        <taxon>Desulfobulbales</taxon>
        <taxon>Desulfobulbaceae</taxon>
        <taxon>Desulfolithobacter</taxon>
    </lineage>
</organism>
<accession>A0A915XIR3</accession>
<keyword evidence="2" id="KW-1185">Reference proteome</keyword>
<gene>
    <name evidence="1" type="ORF">GF1_02480</name>
</gene>
<dbReference type="EMBL" id="AP024233">
    <property type="protein sequence ID" value="BCO07872.1"/>
    <property type="molecule type" value="Genomic_DNA"/>
</dbReference>
<dbReference type="Proteomes" id="UP001063350">
    <property type="component" value="Chromosome"/>
</dbReference>
<reference evidence="1" key="1">
    <citation type="submission" date="2020-12" db="EMBL/GenBank/DDBJ databases">
        <title>Desulfobium dissulfuricans gen. nov., sp. nov., a novel mesophilic, sulfate-reducing bacterium isolated from a deep-sea hydrothermal vent.</title>
        <authorList>
            <person name="Hashimoto Y."/>
            <person name="Tame A."/>
            <person name="Sawayama S."/>
            <person name="Miyazaki J."/>
            <person name="Takai K."/>
            <person name="Nakagawa S."/>
        </authorList>
    </citation>
    <scope>NUCLEOTIDE SEQUENCE</scope>
    <source>
        <strain evidence="1">GF1</strain>
    </source>
</reference>
<evidence type="ECO:0000313" key="2">
    <source>
        <dbReference type="Proteomes" id="UP001063350"/>
    </source>
</evidence>
<proteinExistence type="predicted"/>
<evidence type="ECO:0000313" key="1">
    <source>
        <dbReference type="EMBL" id="BCO07872.1"/>
    </source>
</evidence>
<protein>
    <submittedName>
        <fullName evidence="1">Uncharacterized protein</fullName>
    </submittedName>
</protein>
<name>A0A915XIR3_9BACT</name>
<dbReference type="KEGG" id="ddu:GF1_02480"/>
<dbReference type="AlphaFoldDB" id="A0A915XIR3"/>
<sequence>MSILNRKSIFTAMLQDGPFAITAEPPLHHPFSRETKAWVRELCRDQLLKTKYWAVRNQIFDFLGINSFDEILTLIHNRSLRVRNGARAQKLLGNMFGIDGSSGEINRYLRDYARTADDVINSLRAKVLAPYSSHIEMTNEIETIHDPVELLLIIFDDRFHRKARFEAKRKLMLMGLAGSIDQRERETETEEQFARFLDFLNDYVWSPSLKIGDLKISYLHSRHAPEDFSCTDVRVISEEEAAGLSLEPGEKLTLIKRRRFRDGNREVPIYVTIRKKPPAAKVLKLLRKNEKNPAAAVDDELGLMAVLNSIGDVKLFLRHLTRSAVRANSFMTLEDISDTLTGGNYGGTATGSSTKTPMLKFFARLGGMRVEFIIHTNRSYLNYRYQRDVAHDEYEVKRIIDSGVAEFLFPHDIYHLDMATIREQQIRRFRKQIEEC</sequence>
<dbReference type="RefSeq" id="WP_267927811.1">
    <property type="nucleotide sequence ID" value="NZ_AP024233.1"/>
</dbReference>